<gene>
    <name evidence="5" type="ORF">Abci_014_009</name>
</gene>
<dbReference type="InterPro" id="IPR003313">
    <property type="entry name" value="AraC-bd"/>
</dbReference>
<dbReference type="InterPro" id="IPR050204">
    <property type="entry name" value="AraC_XylS_family_regulators"/>
</dbReference>
<keyword evidence="3" id="KW-0804">Transcription</keyword>
<dbReference type="PANTHER" id="PTHR46796">
    <property type="entry name" value="HTH-TYPE TRANSCRIPTIONAL ACTIVATOR RHAS-RELATED"/>
    <property type="match status" value="1"/>
</dbReference>
<dbReference type="SMART" id="SM00342">
    <property type="entry name" value="HTH_ARAC"/>
    <property type="match status" value="1"/>
</dbReference>
<dbReference type="Proteomes" id="UP000032671">
    <property type="component" value="Unassembled WGS sequence"/>
</dbReference>
<accession>A0A0D6N3K6</accession>
<dbReference type="GO" id="GO:0003700">
    <property type="term" value="F:DNA-binding transcription factor activity"/>
    <property type="evidence" value="ECO:0007669"/>
    <property type="project" value="InterPro"/>
</dbReference>
<dbReference type="GO" id="GO:0043565">
    <property type="term" value="F:sequence-specific DNA binding"/>
    <property type="evidence" value="ECO:0007669"/>
    <property type="project" value="InterPro"/>
</dbReference>
<organism evidence="5 6">
    <name type="scientific">Acetobacter cibinongensis</name>
    <dbReference type="NCBI Taxonomy" id="146475"/>
    <lineage>
        <taxon>Bacteria</taxon>
        <taxon>Pseudomonadati</taxon>
        <taxon>Pseudomonadota</taxon>
        <taxon>Alphaproteobacteria</taxon>
        <taxon>Acetobacterales</taxon>
        <taxon>Acetobacteraceae</taxon>
        <taxon>Acetobacter</taxon>
    </lineage>
</organism>
<feature type="domain" description="HTH araC/xylS-type" evidence="4">
    <location>
        <begin position="178"/>
        <end position="275"/>
    </location>
</feature>
<evidence type="ECO:0000256" key="3">
    <source>
        <dbReference type="ARBA" id="ARBA00023163"/>
    </source>
</evidence>
<dbReference type="Gene3D" id="2.60.120.10">
    <property type="entry name" value="Jelly Rolls"/>
    <property type="match status" value="1"/>
</dbReference>
<evidence type="ECO:0000256" key="1">
    <source>
        <dbReference type="ARBA" id="ARBA00023015"/>
    </source>
</evidence>
<proteinExistence type="predicted"/>
<dbReference type="RefSeq" id="WP_181015833.1">
    <property type="nucleotide sequence ID" value="NZ_BAMV01000014.1"/>
</dbReference>
<dbReference type="InterPro" id="IPR037923">
    <property type="entry name" value="HTH-like"/>
</dbReference>
<evidence type="ECO:0000313" key="5">
    <source>
        <dbReference type="EMBL" id="GAN60597.1"/>
    </source>
</evidence>
<name>A0A0D6N3K6_9PROT</name>
<evidence type="ECO:0000256" key="2">
    <source>
        <dbReference type="ARBA" id="ARBA00023125"/>
    </source>
</evidence>
<dbReference type="PROSITE" id="PS01124">
    <property type="entry name" value="HTH_ARAC_FAMILY_2"/>
    <property type="match status" value="1"/>
</dbReference>
<dbReference type="Gene3D" id="1.10.10.60">
    <property type="entry name" value="Homeodomain-like"/>
    <property type="match status" value="2"/>
</dbReference>
<sequence length="277" mass="30767">MANIRDRLKLWRDSSLPDGMEVLRASCFDYRYPAHSHDEFVIAAFIRGAQRHRIARYHGIAEPGSIMIIPPGEAHTGEALESDLGWDYCAFYPTAQFINALATDILPGTGNLDFGRDLLRKNTALADELLQASLLASQSQDALERQCAVYDALGTIIARYGERTGRSVKAASRPADIRKAQAFLADEFHGRLSMDDVASAVGLSQYHLMRSFRAATGLSVHQYLTQVRLRHAKVLLAKGISAAQTATTVGFYDQSHLINQFRRYFGVTPKQYAMASR</sequence>
<dbReference type="InterPro" id="IPR009057">
    <property type="entry name" value="Homeodomain-like_sf"/>
</dbReference>
<protein>
    <submittedName>
        <fullName evidence="5">Transcriptional regulator AraC</fullName>
    </submittedName>
</protein>
<reference evidence="5 6" key="1">
    <citation type="submission" date="2012-11" db="EMBL/GenBank/DDBJ databases">
        <title>Whole genome sequence of Acetobacter cibinongensis 4H-1.</title>
        <authorList>
            <person name="Azuma Y."/>
            <person name="Higashiura N."/>
            <person name="Hirakawa H."/>
            <person name="Matsushita K."/>
        </authorList>
    </citation>
    <scope>NUCLEOTIDE SEQUENCE [LARGE SCALE GENOMIC DNA]</scope>
    <source>
        <strain evidence="5 6">4H-1</strain>
    </source>
</reference>
<dbReference type="AlphaFoldDB" id="A0A0D6N3K6"/>
<dbReference type="InterPro" id="IPR018060">
    <property type="entry name" value="HTH_AraC"/>
</dbReference>
<dbReference type="Pfam" id="PF12833">
    <property type="entry name" value="HTH_18"/>
    <property type="match status" value="1"/>
</dbReference>
<evidence type="ECO:0000313" key="6">
    <source>
        <dbReference type="Proteomes" id="UP000032671"/>
    </source>
</evidence>
<comment type="caution">
    <text evidence="5">The sequence shown here is derived from an EMBL/GenBank/DDBJ whole genome shotgun (WGS) entry which is preliminary data.</text>
</comment>
<evidence type="ECO:0000259" key="4">
    <source>
        <dbReference type="PROSITE" id="PS01124"/>
    </source>
</evidence>
<dbReference type="PANTHER" id="PTHR46796:SF2">
    <property type="entry name" value="TRANSCRIPTIONAL REGULATORY PROTEIN"/>
    <property type="match status" value="1"/>
</dbReference>
<dbReference type="InterPro" id="IPR014710">
    <property type="entry name" value="RmlC-like_jellyroll"/>
</dbReference>
<dbReference type="STRING" id="1231339.Abci_014_009"/>
<dbReference type="Pfam" id="PF02311">
    <property type="entry name" value="AraC_binding"/>
    <property type="match status" value="1"/>
</dbReference>
<keyword evidence="2" id="KW-0238">DNA-binding</keyword>
<dbReference type="EMBL" id="BAMV01000014">
    <property type="protein sequence ID" value="GAN60597.1"/>
    <property type="molecule type" value="Genomic_DNA"/>
</dbReference>
<dbReference type="SUPFAM" id="SSF46689">
    <property type="entry name" value="Homeodomain-like"/>
    <property type="match status" value="2"/>
</dbReference>
<keyword evidence="1" id="KW-0805">Transcription regulation</keyword>
<dbReference type="SUPFAM" id="SSF51215">
    <property type="entry name" value="Regulatory protein AraC"/>
    <property type="match status" value="1"/>
</dbReference>